<sequence length="59" mass="6103">MVSISGKPEIDAVARRGPAAPGTSEAVNLSIFALFDLSQINDLVGPETPKTGKIHKLSG</sequence>
<evidence type="ECO:0000313" key="1">
    <source>
        <dbReference type="EMBL" id="MFD2185101.1"/>
    </source>
</evidence>
<dbReference type="Proteomes" id="UP001597314">
    <property type="component" value="Unassembled WGS sequence"/>
</dbReference>
<protein>
    <submittedName>
        <fullName evidence="1">Uncharacterized protein</fullName>
    </submittedName>
</protein>
<comment type="caution">
    <text evidence="1">The sequence shown here is derived from an EMBL/GenBank/DDBJ whole genome shotgun (WGS) entry which is preliminary data.</text>
</comment>
<gene>
    <name evidence="1" type="ORF">ACFSOX_23355</name>
</gene>
<proteinExistence type="predicted"/>
<dbReference type="EMBL" id="JBHUIW010000053">
    <property type="protein sequence ID" value="MFD2185101.1"/>
    <property type="molecule type" value="Genomic_DNA"/>
</dbReference>
<accession>A0ABW5AQX1</accession>
<reference evidence="2" key="1">
    <citation type="journal article" date="2019" name="Int. J. Syst. Evol. Microbiol.">
        <title>The Global Catalogue of Microorganisms (GCM) 10K type strain sequencing project: providing services to taxonomists for standard genome sequencing and annotation.</title>
        <authorList>
            <consortium name="The Broad Institute Genomics Platform"/>
            <consortium name="The Broad Institute Genome Sequencing Center for Infectious Disease"/>
            <person name="Wu L."/>
            <person name="Ma J."/>
        </authorList>
    </citation>
    <scope>NUCLEOTIDE SEQUENCE [LARGE SCALE GENOMIC DNA]</scope>
    <source>
        <strain evidence="2">CGMCC 1.6774</strain>
    </source>
</reference>
<name>A0ABW5AQX1_9BRAD</name>
<dbReference type="RefSeq" id="WP_378480218.1">
    <property type="nucleotide sequence ID" value="NZ_JBHUIW010000053.1"/>
</dbReference>
<evidence type="ECO:0000313" key="2">
    <source>
        <dbReference type="Proteomes" id="UP001597314"/>
    </source>
</evidence>
<organism evidence="1 2">
    <name type="scientific">Rhodoplanes azumiensis</name>
    <dbReference type="NCBI Taxonomy" id="1897628"/>
    <lineage>
        <taxon>Bacteria</taxon>
        <taxon>Pseudomonadati</taxon>
        <taxon>Pseudomonadota</taxon>
        <taxon>Alphaproteobacteria</taxon>
        <taxon>Hyphomicrobiales</taxon>
        <taxon>Nitrobacteraceae</taxon>
        <taxon>Rhodoplanes</taxon>
    </lineage>
</organism>
<keyword evidence="2" id="KW-1185">Reference proteome</keyword>